<accession>A0ABZ2YKG1</accession>
<proteinExistence type="predicted"/>
<evidence type="ECO:0000313" key="1">
    <source>
        <dbReference type="EMBL" id="WZN39386.1"/>
    </source>
</evidence>
<evidence type="ECO:0000313" key="2">
    <source>
        <dbReference type="Proteomes" id="UP001485459"/>
    </source>
</evidence>
<evidence type="ECO:0008006" key="3">
    <source>
        <dbReference type="Google" id="ProtNLM"/>
    </source>
</evidence>
<protein>
    <recommendedName>
        <fullName evidence="3">Immunity protein Imm6</fullName>
    </recommendedName>
</protein>
<dbReference type="Proteomes" id="UP001485459">
    <property type="component" value="Chromosome"/>
</dbReference>
<gene>
    <name evidence="1" type="ORF">WJU16_15380</name>
</gene>
<dbReference type="RefSeq" id="WP_341834375.1">
    <property type="nucleotide sequence ID" value="NZ_CP149822.1"/>
</dbReference>
<name>A0ABZ2YKG1_9BACT</name>
<dbReference type="EMBL" id="CP149822">
    <property type="protein sequence ID" value="WZN39386.1"/>
    <property type="molecule type" value="Genomic_DNA"/>
</dbReference>
<sequence length="129" mass="14577">MEKDITIELVRRITGEEFPAELEAFESNAEDCYDRISNGEQPEDLFADNGAMNEFSWEGVEQGVQSISVLAGTVLTFLSVRKEWKSSRSQKYASLKDTWQLDLIKSGVAPEVAAIIVEKYQEDLKNLLK</sequence>
<reference evidence="2" key="1">
    <citation type="submission" date="2024-03" db="EMBL/GenBank/DDBJ databases">
        <title>Chitinophaga horti sp. nov., isolated from garden soil.</title>
        <authorList>
            <person name="Lee D.S."/>
            <person name="Han D.M."/>
            <person name="Baek J.H."/>
            <person name="Choi D.G."/>
            <person name="Jeon J.H."/>
            <person name="Jeon C.O."/>
        </authorList>
    </citation>
    <scope>NUCLEOTIDE SEQUENCE [LARGE SCALE GENOMIC DNA]</scope>
    <source>
        <strain evidence="2">GPA1</strain>
    </source>
</reference>
<keyword evidence="2" id="KW-1185">Reference proteome</keyword>
<organism evidence="1 2">
    <name type="scientific">Chitinophaga pollutisoli</name>
    <dbReference type="NCBI Taxonomy" id="3133966"/>
    <lineage>
        <taxon>Bacteria</taxon>
        <taxon>Pseudomonadati</taxon>
        <taxon>Bacteroidota</taxon>
        <taxon>Chitinophagia</taxon>
        <taxon>Chitinophagales</taxon>
        <taxon>Chitinophagaceae</taxon>
        <taxon>Chitinophaga</taxon>
    </lineage>
</organism>